<dbReference type="Proteomes" id="UP001165270">
    <property type="component" value="Unassembled WGS sequence"/>
</dbReference>
<evidence type="ECO:0000313" key="7">
    <source>
        <dbReference type="Proteomes" id="UP001165270"/>
    </source>
</evidence>
<comment type="caution">
    <text evidence="6">The sequence shown here is derived from an EMBL/GenBank/DDBJ whole genome shotgun (WGS) entry which is preliminary data.</text>
</comment>
<keyword evidence="7" id="KW-1185">Reference proteome</keyword>
<evidence type="ECO:0000313" key="6">
    <source>
        <dbReference type="EMBL" id="MCI3244183.1"/>
    </source>
</evidence>
<keyword evidence="3" id="KW-0862">Zinc</keyword>
<evidence type="ECO:0000259" key="5">
    <source>
        <dbReference type="Pfam" id="PF01258"/>
    </source>
</evidence>
<dbReference type="InterPro" id="IPR000962">
    <property type="entry name" value="Znf_DskA_TraR"/>
</dbReference>
<evidence type="ECO:0000256" key="3">
    <source>
        <dbReference type="ARBA" id="ARBA00022833"/>
    </source>
</evidence>
<accession>A0ABS9XQ25</accession>
<dbReference type="Gene3D" id="1.20.120.910">
    <property type="entry name" value="DksA, coiled-coil domain"/>
    <property type="match status" value="1"/>
</dbReference>
<dbReference type="EMBL" id="JALDAX010000014">
    <property type="protein sequence ID" value="MCI3244183.1"/>
    <property type="molecule type" value="Genomic_DNA"/>
</dbReference>
<sequence length="129" mass="14563">MSVEEPRNTVGSAEAEELRARLAEQAASLRRRLDERSIKEEELRGDCLLDAADVSSATEALRQHQADTENDRTLLARVESALDRLENGRFGYCARCGTEIDPDRLRALPHIEHCLRCQTELERSQSASR</sequence>
<evidence type="ECO:0000256" key="2">
    <source>
        <dbReference type="ARBA" id="ARBA00022771"/>
    </source>
</evidence>
<evidence type="ECO:0000256" key="4">
    <source>
        <dbReference type="PROSITE-ProRule" id="PRU00510"/>
    </source>
</evidence>
<reference evidence="6" key="1">
    <citation type="submission" date="2022-03" db="EMBL/GenBank/DDBJ databases">
        <title>Streptomyces 7R015 and 7R016 isolated from Barleria lupulina in Thailand.</title>
        <authorList>
            <person name="Kanchanasin P."/>
            <person name="Phongsopitanun W."/>
            <person name="Tanasupawat S."/>
        </authorList>
    </citation>
    <scope>NUCLEOTIDE SEQUENCE</scope>
    <source>
        <strain evidence="6">7R016</strain>
    </source>
</reference>
<protein>
    <submittedName>
        <fullName evidence="6">TraR/DksA family transcriptional regulator</fullName>
    </submittedName>
</protein>
<keyword evidence="1" id="KW-0479">Metal-binding</keyword>
<name>A0ABS9XQ25_9ACTN</name>
<keyword evidence="2" id="KW-0863">Zinc-finger</keyword>
<organism evidence="6 7">
    <name type="scientific">Streptomyces spinosisporus</name>
    <dbReference type="NCBI Taxonomy" id="2927582"/>
    <lineage>
        <taxon>Bacteria</taxon>
        <taxon>Bacillati</taxon>
        <taxon>Actinomycetota</taxon>
        <taxon>Actinomycetes</taxon>
        <taxon>Kitasatosporales</taxon>
        <taxon>Streptomycetaceae</taxon>
        <taxon>Streptomyces</taxon>
    </lineage>
</organism>
<evidence type="ECO:0000256" key="1">
    <source>
        <dbReference type="ARBA" id="ARBA00022723"/>
    </source>
</evidence>
<dbReference type="Pfam" id="PF01258">
    <property type="entry name" value="zf-dskA_traR"/>
    <property type="match status" value="1"/>
</dbReference>
<feature type="zinc finger region" description="dksA C4-type" evidence="4">
    <location>
        <begin position="93"/>
        <end position="117"/>
    </location>
</feature>
<dbReference type="PANTHER" id="PTHR33823:SF4">
    <property type="entry name" value="GENERAL STRESS PROTEIN 16O"/>
    <property type="match status" value="1"/>
</dbReference>
<dbReference type="SUPFAM" id="SSF57716">
    <property type="entry name" value="Glucocorticoid receptor-like (DNA-binding domain)"/>
    <property type="match status" value="1"/>
</dbReference>
<feature type="domain" description="Zinc finger DksA/TraR C4-type" evidence="5">
    <location>
        <begin position="88"/>
        <end position="123"/>
    </location>
</feature>
<dbReference type="RefSeq" id="WP_242712185.1">
    <property type="nucleotide sequence ID" value="NZ_JALDAX010000014.1"/>
</dbReference>
<proteinExistence type="predicted"/>
<dbReference type="PANTHER" id="PTHR33823">
    <property type="entry name" value="RNA POLYMERASE-BINDING TRANSCRIPTION FACTOR DKSA-RELATED"/>
    <property type="match status" value="1"/>
</dbReference>
<dbReference type="PROSITE" id="PS51128">
    <property type="entry name" value="ZF_DKSA_2"/>
    <property type="match status" value="1"/>
</dbReference>
<dbReference type="SUPFAM" id="SSF109635">
    <property type="entry name" value="DnaK suppressor protein DksA, alpha-hairpin domain"/>
    <property type="match status" value="1"/>
</dbReference>
<dbReference type="InterPro" id="IPR037187">
    <property type="entry name" value="DnaK_N"/>
</dbReference>
<gene>
    <name evidence="6" type="ORF">MQN93_31135</name>
</gene>